<dbReference type="EMBL" id="ABJB010910490">
    <property type="status" value="NOT_ANNOTATED_CDS"/>
    <property type="molecule type" value="Genomic_DNA"/>
</dbReference>
<dbReference type="PaxDb" id="6945-B7QFP6"/>
<evidence type="ECO:0000256" key="1">
    <source>
        <dbReference type="SAM" id="MobiDB-lite"/>
    </source>
</evidence>
<reference evidence="2 4" key="1">
    <citation type="submission" date="2008-03" db="EMBL/GenBank/DDBJ databases">
        <title>Annotation of Ixodes scapularis.</title>
        <authorList>
            <consortium name="Ixodes scapularis Genome Project Consortium"/>
            <person name="Caler E."/>
            <person name="Hannick L.I."/>
            <person name="Bidwell S."/>
            <person name="Joardar V."/>
            <person name="Thiagarajan M."/>
            <person name="Amedeo P."/>
            <person name="Galinsky K.J."/>
            <person name="Schobel S."/>
            <person name="Inman J."/>
            <person name="Hostetler J."/>
            <person name="Miller J."/>
            <person name="Hammond M."/>
            <person name="Megy K."/>
            <person name="Lawson D."/>
            <person name="Kodira C."/>
            <person name="Sutton G."/>
            <person name="Meyer J."/>
            <person name="Hill C.A."/>
            <person name="Birren B."/>
            <person name="Nene V."/>
            <person name="Collins F."/>
            <person name="Alarcon-Chaidez F."/>
            <person name="Wikel S."/>
            <person name="Strausberg R."/>
        </authorList>
    </citation>
    <scope>NUCLEOTIDE SEQUENCE [LARGE SCALE GENOMIC DNA]</scope>
    <source>
        <strain evidence="4">Wikel</strain>
        <strain evidence="2">Wikel colony</strain>
    </source>
</reference>
<dbReference type="VEuPathDB" id="VectorBase:ISCW022042"/>
<evidence type="ECO:0000313" key="3">
    <source>
        <dbReference type="EnsemblMetazoa" id="ISCW022042-PA"/>
    </source>
</evidence>
<sequence length="88" mass="9943">MQICFYQSVYPHRQCPEWLIGTRESLSSSCRALLHLPDISRTPESASIVCALEWVANVASAYLSGSTYVRSPVNSPDNSSPCPRRRRW</sequence>
<feature type="compositionally biased region" description="Polar residues" evidence="1">
    <location>
        <begin position="68"/>
        <end position="81"/>
    </location>
</feature>
<dbReference type="VEuPathDB" id="VectorBase:ISCI022042"/>
<dbReference type="HOGENOM" id="CLU_2471579_0_0_1"/>
<gene>
    <name evidence="2" type="ORF">IscW_ISCW022042</name>
</gene>
<dbReference type="InParanoid" id="B7QFP6"/>
<feature type="region of interest" description="Disordered" evidence="1">
    <location>
        <begin position="68"/>
        <end position="88"/>
    </location>
</feature>
<evidence type="ECO:0000313" key="2">
    <source>
        <dbReference type="EMBL" id="EEC17668.1"/>
    </source>
</evidence>
<reference evidence="3" key="2">
    <citation type="submission" date="2020-05" db="UniProtKB">
        <authorList>
            <consortium name="EnsemblMetazoa"/>
        </authorList>
    </citation>
    <scope>IDENTIFICATION</scope>
    <source>
        <strain evidence="3">wikel</strain>
    </source>
</reference>
<accession>B7QFP6</accession>
<protein>
    <submittedName>
        <fullName evidence="2 3">Uncharacterized protein</fullName>
    </submittedName>
</protein>
<organism>
    <name type="scientific">Ixodes scapularis</name>
    <name type="common">Black-legged tick</name>
    <name type="synonym">Deer tick</name>
    <dbReference type="NCBI Taxonomy" id="6945"/>
    <lineage>
        <taxon>Eukaryota</taxon>
        <taxon>Metazoa</taxon>
        <taxon>Ecdysozoa</taxon>
        <taxon>Arthropoda</taxon>
        <taxon>Chelicerata</taxon>
        <taxon>Arachnida</taxon>
        <taxon>Acari</taxon>
        <taxon>Parasitiformes</taxon>
        <taxon>Ixodida</taxon>
        <taxon>Ixodoidea</taxon>
        <taxon>Ixodidae</taxon>
        <taxon>Ixodinae</taxon>
        <taxon>Ixodes</taxon>
    </lineage>
</organism>
<proteinExistence type="predicted"/>
<evidence type="ECO:0000313" key="4">
    <source>
        <dbReference type="Proteomes" id="UP000001555"/>
    </source>
</evidence>
<dbReference type="AlphaFoldDB" id="B7QFP6"/>
<dbReference type="EMBL" id="ABJB010786601">
    <property type="status" value="NOT_ANNOTATED_CDS"/>
    <property type="molecule type" value="Genomic_DNA"/>
</dbReference>
<dbReference type="Proteomes" id="UP000001555">
    <property type="component" value="Unassembled WGS sequence"/>
</dbReference>
<name>B7QFP6_IXOSC</name>
<dbReference type="EnsemblMetazoa" id="ISCW022042-RA">
    <property type="protein sequence ID" value="ISCW022042-PA"/>
    <property type="gene ID" value="ISCW022042"/>
</dbReference>
<dbReference type="EMBL" id="DS926387">
    <property type="protein sequence ID" value="EEC17668.1"/>
    <property type="molecule type" value="Genomic_DNA"/>
</dbReference>
<keyword evidence="4" id="KW-1185">Reference proteome</keyword>